<feature type="region of interest" description="Disordered" evidence="1">
    <location>
        <begin position="1"/>
        <end position="22"/>
    </location>
</feature>
<feature type="transmembrane region" description="Helical" evidence="2">
    <location>
        <begin position="30"/>
        <end position="51"/>
    </location>
</feature>
<accession>A0A1C3ETZ0</accession>
<keyword evidence="2" id="KW-1133">Transmembrane helix</keyword>
<sequence>MAAKGRGILSAESQLRDSNSPPDLLPTRQWPLYVAGGMLVVWILILTCLAASTANPVVVNQLQISLSDAVVTVELGTSEQGQSFDQVVKTWKGEPPEKLPQLSQFRKFPPKTRLVVPLQKTETGWEVTQGPASWAQIPWAEQLYRLPPVTTNLKPLVYVESPDVLMQLETALALPQSKKTSQ</sequence>
<keyword evidence="4" id="KW-1185">Reference proteome</keyword>
<reference evidence="3 4" key="1">
    <citation type="submission" date="2016-05" db="EMBL/GenBank/DDBJ databases">
        <title>Genomic and physiological characterization of Planctopirus sp. isolated from fresh water lake.</title>
        <authorList>
            <person name="Subhash Y."/>
            <person name="Ramana C."/>
        </authorList>
    </citation>
    <scope>NUCLEOTIDE SEQUENCE [LARGE SCALE GENOMIC DNA]</scope>
    <source>
        <strain evidence="3 4">JC280</strain>
    </source>
</reference>
<gene>
    <name evidence="3" type="ORF">A6X21_15535</name>
</gene>
<name>A0A1C3ETZ0_9PLAN</name>
<dbReference type="EMBL" id="LYDR01000004">
    <property type="protein sequence ID" value="ODA36750.1"/>
    <property type="molecule type" value="Genomic_DNA"/>
</dbReference>
<proteinExistence type="predicted"/>
<evidence type="ECO:0000256" key="2">
    <source>
        <dbReference type="SAM" id="Phobius"/>
    </source>
</evidence>
<comment type="caution">
    <text evidence="3">The sequence shown here is derived from an EMBL/GenBank/DDBJ whole genome shotgun (WGS) entry which is preliminary data.</text>
</comment>
<evidence type="ECO:0000313" key="3">
    <source>
        <dbReference type="EMBL" id="ODA36750.1"/>
    </source>
</evidence>
<dbReference type="STRING" id="1841610.A6X21_15535"/>
<feature type="compositionally biased region" description="Polar residues" evidence="1">
    <location>
        <begin position="11"/>
        <end position="21"/>
    </location>
</feature>
<dbReference type="AlphaFoldDB" id="A0A1C3ETZ0"/>
<protein>
    <submittedName>
        <fullName evidence="3">Uncharacterized protein</fullName>
    </submittedName>
</protein>
<organism evidence="3 4">
    <name type="scientific">Planctopirus hydrillae</name>
    <dbReference type="NCBI Taxonomy" id="1841610"/>
    <lineage>
        <taxon>Bacteria</taxon>
        <taxon>Pseudomonadati</taxon>
        <taxon>Planctomycetota</taxon>
        <taxon>Planctomycetia</taxon>
        <taxon>Planctomycetales</taxon>
        <taxon>Planctomycetaceae</taxon>
        <taxon>Planctopirus</taxon>
    </lineage>
</organism>
<evidence type="ECO:0000256" key="1">
    <source>
        <dbReference type="SAM" id="MobiDB-lite"/>
    </source>
</evidence>
<keyword evidence="2" id="KW-0472">Membrane</keyword>
<keyword evidence="2" id="KW-0812">Transmembrane</keyword>
<evidence type="ECO:0000313" key="4">
    <source>
        <dbReference type="Proteomes" id="UP000094828"/>
    </source>
</evidence>
<dbReference type="Proteomes" id="UP000094828">
    <property type="component" value="Unassembled WGS sequence"/>
</dbReference>